<dbReference type="GO" id="GO:0000902">
    <property type="term" value="P:cell morphogenesis"/>
    <property type="evidence" value="ECO:0007669"/>
    <property type="project" value="TreeGrafter"/>
</dbReference>
<evidence type="ECO:0000256" key="2">
    <source>
        <dbReference type="ARBA" id="ARBA00022475"/>
    </source>
</evidence>
<evidence type="ECO:0000259" key="18">
    <source>
        <dbReference type="PROSITE" id="PS50025"/>
    </source>
</evidence>
<dbReference type="InterPro" id="IPR018097">
    <property type="entry name" value="EGF_Ca-bd_CS"/>
</dbReference>
<feature type="compositionally biased region" description="Basic and acidic residues" evidence="15">
    <location>
        <begin position="4786"/>
        <end position="4801"/>
    </location>
</feature>
<sequence length="4857" mass="537540">MRHKKRGVLSAQLGTVLFWTVLVSALGHTAQETSPPQDKFTLESTLVSSLTSGSPGLPVAAALSSSKSSSSASSATAAKDHTAYIFKFDHALYNVTIPENSVGKSYAVQPPNEDRLGIKIIPNLDVKFRIVSGDRDKLFKAEDRLVGDFVFLAIRTRTGNVILNREKTDEYRLGIKAVATQMERNGKHLYECETVVSLKVLDRNDLSPLFYPTEYSKTVPEDMPLHKSIVKVIAEDADLGINGEIYYSFLDDTDYFAIHPTTGVISLTRRVKYVDRSIHELTVLATDRGSSTSNRMSQASKAKVTIRVRPVNLYPPDIYVQTLPEIAENSNANIYGIVRVADKDDGIHGQIKSLDIVGGDPDGHFRIVPTDRPGEYKIEIHRLLDREQAPQGYNLTLRAVDRGIPPHSSYKTVHVRLADINDNPPVFNREIYEVSVPETSPPNTPVIRLKVTDRDEGKNAQVFLEIVGGNEGGEFRINPDTGMLYTQKLLDAETKAFYTLTVSAIDQGNIGMRKQSSAKVKINIEDTNDNDPIFEHTNRTIWIDENEPPGTTVTKVTARDRDSGENAYISYSIANLNDVPFDIDHFSGVVRTSKLIDYESMKREYILSVRASDWGLPYRRQTEMELVIRVRDVNDNRPQFERVDCVGHIPRSLSIGTEILTLSAIDFDSGNYISYRLVAGNEDTCFNLDSTSGIISIACDLADVGHDYREINVTATDGTHFADIMTIQIYLVEPKRHLIGSSILGRSMTTEDSGSFECRDTGVARRQAEILAAAEKNNMPGRLDREREEIAMTPSRYGENVHAPEFIDFPLELKINETVELGETVAWIKARDRDHGYNGKLIFGISDGDHDSVFRLDPDTGELQIIGYLDRERQDEYVLNLTVYDLGKPQKSSSKVLPITVLDENDNPPKFEKSLASFRVTENAINGTIIFRLNATDADLGDNAKVTYSMITDTKDFAVDPITGVLYVNSALDREKQEVYELRLRATDGGGDPKLGKTALHSDAIVRVTVDDINDNAPEFTLSDYNFRVREDVPKGTVVAIVSATDLDVGPGGDVLYSLSEDGVDEKIFKIDKYSGTIRTQKFLDYEERQVHSLTVRAVDRGTPALSSEVTVIIDVIDVNENRFAPEFDDYVLIGSVAENQPPDTHVMIVTATDADAAGPDSRITYSLRGGDGLGVFAIDSEGSLRTTAVLDIETKPHYWLTVCAQDQAVVPLHSCVQVFIEVKNENDNVPLTENAVYYPSVPEGSPSGVKVLQIVAEDRDVDPDQRITYRITSGNPEGFFAINSSSGVITTTARKLDRENQSEHILEITVADNGIPQLSSTTRVVVTVEDVNDQNPEFDQKFYKVQIPATAQIDHPLFQVLAIDNDAGENGRVTYAIKSGKGKAKFRIHPDTGVIYAAKVFEPDTEYDLAIRAEDNGQPKRSQTIRVNVVVVPIPKESEHPPVIKMMDQKVDVTENDRPGYFVALIQATDDDNDQLWYDIVDGDPRNEFYIGRDNGNVLLAKFIDWETQSQYNLTISITDGVHVIKTQLIVNVIDINDHRPEFTESVYRVDISENIEEESEILQLHATDLDEDKKLFYTLHAARDPISLTLFRIDSLTGNVIVTQRLDREVIDEHVLIVIAKDQGTPAKRNYAKIIITVHDHNDHAPEFTSKIVQGKVFETAAIGSQVVQLYAIDRDIGKNAKITYSIVSGNIGNVFDIDPIMGSITVAKELDINSMPEYMLQVKATDAGSPSLSSQVPVHIIVAMADNDPPRFLKNQPAAEIYENLPIGMFVMQVEARSTSSVVYDIISGNDGDMFFINPSTGVITTKDNLDYETSKFYNLTIQATNMASVSATCSAVIHILDQNDNVPYFLQSFYRGEISESAQIASLILAVDDDDSSDTVGLRDSVLRNALRESNNRTLKSGSSGASVSALSSGGGASSGSATLLSSASKSPLVIKASDADSGLNALLHYDIVESLPKRYFHIDSTTGAIKTVMLLDHEKIPVFDFHVKVTDLGKPRLSSESTAKVQIMVTDVNDCAPIFEHTNYNVTLLLPTYANVVVVQVNSTDPDISENATLRYDIIEGNAGGVFAIDSKTGVITTRDVERIGSSYKLHVRASDGKYSKVAYVNIRVETSENSGLVFQRSIYEGAISENSTKITTVAVVNVLGTSLNEHVEFRILNPTDMFRIGLTSGAIETTGKSFDREVRDNYELIIEARSAGSPNSYEDQKPRIAHVIVNVTILDINDNCPMFVNLPYYAVVSVDDPKGSVITKVHAVDLDSFENGEVRYEMKRGHGELFRVDRKTGEVTLKQSLEGHNRDYELLIAAYDGGITPCSTEVSVNVKVIDKSMPVFNKQFYSDTVYENIEVYSPLSVAIQADSPLGRKLIYTIVKGNELEEFAVDFNTAPDSKNGPCAIYVVDELDYERKQNYELIIRATDSVTGVSAEVPVSILVQDVNDCPPEIEQDIYNVTVSEGAPFGTPILKVHARDNDTGENALITYTIQTDSGNTSEYFHMDANDGVLYLKKGLDHETQSVHHFTLVATDQGQPSLSSTAHIWVTVIDMNDNAPKFEQPSYSCGLSQHAKRGQFVTIVTASDPDFIDHDSLIYKIAEGNELQTYEIDAMTGIISLINMQNFAENHMTVLNVSVTDGVYTSFTRVKINILPGNLHSPTFPHVSYDVKVNENQLAGRHVMTVTATDDDFGDYGIVTYDIFSDEIKEYFTIDKDKGVIEAKTSLDREERKLYEIPVIATDGGGKSGFTTVRVKIGDENDNAPVFLYKEYKAVINGNQPLNVSFMKVKAIDADDNQNGIVQYSIFDAQNSGLKNLFGIDIDTGAIFLKSPAEKVINQQFQFFIRAQDGGAIPQHSDVPIDIFIVPDHQILPTFEKKERKLFISESSAPGNLITRVRLAGNITAKYRIISENEEDPQFSISKEGELTLAKTLDREKKDVHYIGILAETSDRPPLTALSEITLHVQDENDNTPIFESNPYNLVLAENVDKGTSIMKVTARDSDSGSNGDVRYFLADDIGDIVNIFDIDVHNGWITTLVPLDREKRSDYRFQVIGSDNGQPKHVSKTTVHIKLKDYNDSPPVFKQPSYEASVNEDALPGTVLLQISVSDRDTDINNPVEYYIISGDPRSQFQVRQTGEVYVSKPLDRENVAFYNLGIIATDGKFTAQTNISVKVNDANDNPPYCLKYRYRASLNESAVPGTFVVQILATDADEDLNAKLRFYLTGEGADDFSLDKDTGVLRTARQLDRETLSRYTMTAHVQDREHLSWECSSIIEIVVTDLNDNPPEFTMSDYTVTLPEDAEIGTLATKVHATDKDIGINRKIRYSFIDSGKDHFRISPDSGIITLAKGLDRETIAIYNLTVKATDQGVPKLSSTAKLIVNVQDINDNPPEFTSKHYFATVAEMSPLNTEVITIVATSLDTGVNAEVYFSIIGGNEQKKFAIDRNTGIVTLSGELDYEKTKDYFLTIQAVDGGTPPLSNLATLNISVTDSNDNSPQFLLNSYSARIREDAQIGDKILQVRAIDMDSDENARVSYNIERGDRLNQFAIDESDGYISVAGPLDRESISSYVLEVRAGDHGTPSLFAYVNVNIEISDANDNPPLFTKTNYTAVIQEDKALGFPVLKFEVTDLDTNPNTAPYTFDFRSGNEEGAFRLEQDGTLRTATRFNHKVVNKYALQIRVFDNGTPPLFSDAWVYVKIIEESQYPPVITPLEISINSYEDEFLGGKIGRVFATDQDQYDTLSFGLAHTSGVLYSPTSLFNISKEDGTLHALPNLDVGDYRINVTVSDGKFTTFAIVKVAVELITPEMLANAVIIRFSKISPEDFILSHRKGFIRSIRSAMRTRQKDVVIISVQPVSDEVNLITHQRMRRYSNSTMQKRQIKNDLDVVFTVRKQQVNPAAEGYFSTKEITAAVRDHLEEIEEATNLLIEEVVRTKCNQGQCINGVCKDKIILDRSATRTVATDVTSFVSPKYRHVDECECKQGYGGEKCEQVINACASNPCPPFKNCVPDDYLDGFRCLCPEGFAGPTCDRDVKKCSDESCYTPINPVSFTGKSYAQYKIDKIVAKKTLEDQLKFSLRIRTVQQTGNLMYAAGKVDYNILEISNGVVQYRFDLGSGEGMISVTSIYVSDGEWHEIKLERERNSARLIVDGKHVAQGNAPGVNGILNLQSNDFYLGAEVRPHPSVLGFEDIQRGFVGCMDDIRLARESVPLHMTGSSTVAVLKRFANVEFTCDAATVLVPLGVCGTQPCYNGGVCKDLGIGNFECMCHPRFAGPFCTEDTDPCASSPCLFGGKCRSEGQGNYSCDCPARMSGKRCDFGRFCSPNPCRNGGVCEEGDNGPLCLCRGYTGLTCEIDVDECDNQPCGNGATCINEAGSFRCICPPDLTGASCGDPLYSNSITTKLRNLTYDQIVVGGIALIIILVFLVGSVLCCVMCGRRSSSHHSTNINNDPHKDITLNSVSPREEYKRGSKLSNLEITQRPLSYTPSSNDSPYPCNTVFVNNLDTLRSYGSAGDELENVPTEYQKLNRPYQHININGNTSSDNESLHKQTWSDQMKTITDQKINNDMKRSDRLATVKSSGTMPGRLLNVAVPSYPYDESLNMNGQYHWDCSDWVANALPGITEIPGSEVPDSSSFHSNESNESHPKSLHLQSNLGSIDQVRGIEPLNEEVESEFLESEFEGSEKPLSTSFDPLSSVPGLNRLDSGSEEYRFSTADSYVRHPNSYLPRYSQSETDGEAAPLTGSDGKLLNSLDRRHETSDDDDDDDDDNQPYGFPKRRNRRGQTDIDKLVRSGAGENSSLLESYHRQQHDCTDMDDRIGQAAVNDSNFSDIPPPLQLSSTGHSSSSASSLAKTRKSPSLGATGKWSKSVHQTDV</sequence>
<feature type="domain" description="Cadherin" evidence="20">
    <location>
        <begin position="2335"/>
        <end position="2444"/>
    </location>
</feature>
<dbReference type="FunFam" id="2.60.40.60:FF:000113">
    <property type="entry name" value="Cadherin-related family member 1"/>
    <property type="match status" value="1"/>
</dbReference>
<feature type="domain" description="Cadherin" evidence="20">
    <location>
        <begin position="1446"/>
        <end position="1544"/>
    </location>
</feature>
<dbReference type="Pfam" id="PF00008">
    <property type="entry name" value="EGF"/>
    <property type="match status" value="1"/>
</dbReference>
<dbReference type="FunFam" id="2.60.40.60:FF:000013">
    <property type="entry name" value="Cadherin EGF LAG seven-pass G-type receptor"/>
    <property type="match status" value="3"/>
</dbReference>
<keyword evidence="7 13" id="KW-0106">Calcium</keyword>
<dbReference type="FunFam" id="2.60.40.60:FF:000041">
    <property type="entry name" value="FAT atypical cadherin 1"/>
    <property type="match status" value="1"/>
</dbReference>
<dbReference type="SUPFAM" id="SSF49313">
    <property type="entry name" value="Cadherin-like"/>
    <property type="match status" value="34"/>
</dbReference>
<dbReference type="GO" id="GO:0007156">
    <property type="term" value="P:homophilic cell adhesion via plasma membrane adhesion molecules"/>
    <property type="evidence" value="ECO:0007669"/>
    <property type="project" value="InterPro"/>
</dbReference>
<evidence type="ECO:0000256" key="6">
    <source>
        <dbReference type="ARBA" id="ARBA00022737"/>
    </source>
</evidence>
<feature type="compositionally biased region" description="Acidic residues" evidence="15">
    <location>
        <begin position="4742"/>
        <end position="4752"/>
    </location>
</feature>
<dbReference type="FunFam" id="2.60.40.60:FF:000024">
    <property type="entry name" value="FAT atypical cadherin 3"/>
    <property type="match status" value="2"/>
</dbReference>
<feature type="domain" description="Cadherin" evidence="20">
    <location>
        <begin position="3696"/>
        <end position="3810"/>
    </location>
</feature>
<dbReference type="GO" id="GO:0044331">
    <property type="term" value="P:cell-cell adhesion mediated by cadherin"/>
    <property type="evidence" value="ECO:0007669"/>
    <property type="project" value="TreeGrafter"/>
</dbReference>
<dbReference type="PROSITE" id="PS01187">
    <property type="entry name" value="EGF_CA"/>
    <property type="match status" value="1"/>
</dbReference>
<feature type="domain" description="Cadherin" evidence="20">
    <location>
        <begin position="2234"/>
        <end position="2334"/>
    </location>
</feature>
<dbReference type="CDD" id="cd00054">
    <property type="entry name" value="EGF_CA"/>
    <property type="match status" value="5"/>
</dbReference>
<feature type="domain" description="Cadherin" evidence="20">
    <location>
        <begin position="807"/>
        <end position="911"/>
    </location>
</feature>
<feature type="domain" description="EGF-like" evidence="19">
    <location>
        <begin position="3978"/>
        <end position="4016"/>
    </location>
</feature>
<dbReference type="Gene3D" id="2.60.40.60">
    <property type="entry name" value="Cadherins"/>
    <property type="match status" value="34"/>
</dbReference>
<feature type="domain" description="Cadherin" evidence="20">
    <location>
        <begin position="3173"/>
        <end position="3276"/>
    </location>
</feature>
<dbReference type="GO" id="GO:0016339">
    <property type="term" value="P:calcium-dependent cell-cell adhesion via plasma membrane cell adhesion molecules"/>
    <property type="evidence" value="ECO:0007669"/>
    <property type="project" value="TreeGrafter"/>
</dbReference>
<evidence type="ECO:0000256" key="9">
    <source>
        <dbReference type="ARBA" id="ARBA00022989"/>
    </source>
</evidence>
<dbReference type="PROSITE" id="PS50025">
    <property type="entry name" value="LAM_G_DOMAIN"/>
    <property type="match status" value="1"/>
</dbReference>
<evidence type="ECO:0000313" key="21">
    <source>
        <dbReference type="EMBL" id="CAD7081009.1"/>
    </source>
</evidence>
<dbReference type="FunFam" id="2.60.40.60:FF:000080">
    <property type="entry name" value="FAT atypical cadherin 1"/>
    <property type="match status" value="1"/>
</dbReference>
<dbReference type="FunFam" id="2.60.40.60:FF:000051">
    <property type="entry name" value="FAT atypical cadherin 1"/>
    <property type="match status" value="1"/>
</dbReference>
<dbReference type="Gene3D" id="2.60.120.200">
    <property type="match status" value="1"/>
</dbReference>
<feature type="region of interest" description="Disordered" evidence="15">
    <location>
        <begin position="4426"/>
        <end position="4456"/>
    </location>
</feature>
<evidence type="ECO:0000256" key="16">
    <source>
        <dbReference type="SAM" id="Phobius"/>
    </source>
</evidence>
<keyword evidence="12" id="KW-0325">Glycoprotein</keyword>
<dbReference type="InParanoid" id="A0A7R8UI67"/>
<dbReference type="GO" id="GO:0098858">
    <property type="term" value="C:actin-based cell projection"/>
    <property type="evidence" value="ECO:0007669"/>
    <property type="project" value="UniProtKB-ARBA"/>
</dbReference>
<feature type="domain" description="Cadherin" evidence="20">
    <location>
        <begin position="315"/>
        <end position="427"/>
    </location>
</feature>
<feature type="domain" description="Cadherin" evidence="20">
    <location>
        <begin position="3381"/>
        <end position="3485"/>
    </location>
</feature>
<keyword evidence="22" id="KW-1185">Reference proteome</keyword>
<feature type="domain" description="Laminin G" evidence="18">
    <location>
        <begin position="4033"/>
        <end position="4217"/>
    </location>
</feature>
<dbReference type="InterPro" id="IPR000742">
    <property type="entry name" value="EGF"/>
</dbReference>
<dbReference type="GO" id="GO:0007297">
    <property type="term" value="P:follicle cell of egg chamber migration"/>
    <property type="evidence" value="ECO:0007669"/>
    <property type="project" value="UniProtKB-ARBA"/>
</dbReference>
<feature type="domain" description="Cadherin" evidence="20">
    <location>
        <begin position="2025"/>
        <end position="2124"/>
    </location>
</feature>
<evidence type="ECO:0000256" key="8">
    <source>
        <dbReference type="ARBA" id="ARBA00022889"/>
    </source>
</evidence>
<keyword evidence="3 14" id="KW-0245">EGF-like domain</keyword>
<dbReference type="OrthoDB" id="6252479at2759"/>
<evidence type="ECO:0000256" key="1">
    <source>
        <dbReference type="ARBA" id="ARBA00004251"/>
    </source>
</evidence>
<evidence type="ECO:0000256" key="11">
    <source>
        <dbReference type="ARBA" id="ARBA00023157"/>
    </source>
</evidence>
<dbReference type="Pfam" id="PF00028">
    <property type="entry name" value="Cadherin"/>
    <property type="match status" value="29"/>
</dbReference>
<organism evidence="21 22">
    <name type="scientific">Hermetia illucens</name>
    <name type="common">Black soldier fly</name>
    <dbReference type="NCBI Taxonomy" id="343691"/>
    <lineage>
        <taxon>Eukaryota</taxon>
        <taxon>Metazoa</taxon>
        <taxon>Ecdysozoa</taxon>
        <taxon>Arthropoda</taxon>
        <taxon>Hexapoda</taxon>
        <taxon>Insecta</taxon>
        <taxon>Pterygota</taxon>
        <taxon>Neoptera</taxon>
        <taxon>Endopterygota</taxon>
        <taxon>Diptera</taxon>
        <taxon>Brachycera</taxon>
        <taxon>Stratiomyomorpha</taxon>
        <taxon>Stratiomyidae</taxon>
        <taxon>Hermetiinae</taxon>
        <taxon>Hermetia</taxon>
    </lineage>
</organism>
<dbReference type="PANTHER" id="PTHR24027">
    <property type="entry name" value="CADHERIN-23"/>
    <property type="match status" value="1"/>
</dbReference>
<keyword evidence="8" id="KW-0130">Cell adhesion</keyword>
<dbReference type="InterPro" id="IPR000152">
    <property type="entry name" value="EGF-type_Asp/Asn_hydroxyl_site"/>
</dbReference>
<keyword evidence="5 17" id="KW-0732">Signal</keyword>
<feature type="chain" id="PRO_5030573367" description="Fat-like cadherin-related tumor suppressor homolog" evidence="17">
    <location>
        <begin position="26"/>
        <end position="4857"/>
    </location>
</feature>
<evidence type="ECO:0000256" key="3">
    <source>
        <dbReference type="ARBA" id="ARBA00022536"/>
    </source>
</evidence>
<dbReference type="FunCoup" id="A0A7R8UI67">
    <property type="interactions" value="335"/>
</dbReference>
<dbReference type="FunFam" id="2.60.40.60:FF:000015">
    <property type="entry name" value="FAT atypical cadherin 1"/>
    <property type="match status" value="1"/>
</dbReference>
<dbReference type="FunFam" id="2.60.40.60:FF:000084">
    <property type="entry name" value="FAT atypical cadherin 3"/>
    <property type="match status" value="1"/>
</dbReference>
<dbReference type="FunFam" id="2.60.40.60:FF:000061">
    <property type="entry name" value="FAT atypical cadherin 3"/>
    <property type="match status" value="2"/>
</dbReference>
<feature type="domain" description="Cadherin" evidence="20">
    <location>
        <begin position="912"/>
        <end position="1020"/>
    </location>
</feature>
<evidence type="ECO:0000256" key="14">
    <source>
        <dbReference type="PROSITE-ProRule" id="PRU00076"/>
    </source>
</evidence>
<dbReference type="GO" id="GO:0005912">
    <property type="term" value="C:adherens junction"/>
    <property type="evidence" value="ECO:0007669"/>
    <property type="project" value="TreeGrafter"/>
</dbReference>
<feature type="domain" description="Cadherin" evidence="20">
    <location>
        <begin position="2125"/>
        <end position="2233"/>
    </location>
</feature>
<dbReference type="FunFam" id="2.60.40.60:FF:000058">
    <property type="entry name" value="FAT atypical cadherin 3"/>
    <property type="match status" value="1"/>
</dbReference>
<dbReference type="GO" id="GO:0007043">
    <property type="term" value="P:cell-cell junction assembly"/>
    <property type="evidence" value="ECO:0007669"/>
    <property type="project" value="TreeGrafter"/>
</dbReference>
<protein>
    <recommendedName>
        <fullName evidence="23">Fat-like cadherin-related tumor suppressor homolog</fullName>
    </recommendedName>
</protein>
<dbReference type="PROSITE" id="PS01186">
    <property type="entry name" value="EGF_2"/>
    <property type="match status" value="1"/>
</dbReference>
<feature type="domain" description="Cadherin" evidence="20">
    <location>
        <begin position="2445"/>
        <end position="2551"/>
    </location>
</feature>
<dbReference type="GO" id="GO:0035239">
    <property type="term" value="P:tube morphogenesis"/>
    <property type="evidence" value="ECO:0007669"/>
    <property type="project" value="UniProtKB-ARBA"/>
</dbReference>
<evidence type="ECO:0000256" key="4">
    <source>
        <dbReference type="ARBA" id="ARBA00022692"/>
    </source>
</evidence>
<dbReference type="FunFam" id="2.10.25.10:FF:000682">
    <property type="entry name" value="Fat-like cadherin-related tumor suppressor homolog"/>
    <property type="match status" value="1"/>
</dbReference>
<evidence type="ECO:0000313" key="22">
    <source>
        <dbReference type="Proteomes" id="UP000594454"/>
    </source>
</evidence>
<dbReference type="GO" id="GO:0001736">
    <property type="term" value="P:establishment of planar polarity"/>
    <property type="evidence" value="ECO:0007669"/>
    <property type="project" value="UniProtKB-ARBA"/>
</dbReference>
<feature type="domain" description="EGF-like" evidence="19">
    <location>
        <begin position="4339"/>
        <end position="4375"/>
    </location>
</feature>
<dbReference type="SMART" id="SM00181">
    <property type="entry name" value="EGF"/>
    <property type="match status" value="6"/>
</dbReference>
<dbReference type="GO" id="GO:0007431">
    <property type="term" value="P:salivary gland development"/>
    <property type="evidence" value="ECO:0007669"/>
    <property type="project" value="UniProtKB-ARBA"/>
</dbReference>
<dbReference type="GO" id="GO:0045296">
    <property type="term" value="F:cadherin binding"/>
    <property type="evidence" value="ECO:0007669"/>
    <property type="project" value="TreeGrafter"/>
</dbReference>
<dbReference type="FunFam" id="2.60.40.60:FF:000064">
    <property type="entry name" value="FAT atypical cadherin 1"/>
    <property type="match status" value="1"/>
</dbReference>
<feature type="disulfide bond" evidence="14">
    <location>
        <begin position="3987"/>
        <end position="4004"/>
    </location>
</feature>
<feature type="domain" description="Cadherin" evidence="20">
    <location>
        <begin position="535"/>
        <end position="640"/>
    </location>
</feature>
<dbReference type="FunFam" id="2.60.40.60:FF:000037">
    <property type="entry name" value="FAT atypical cadherin 1"/>
    <property type="match status" value="1"/>
</dbReference>
<keyword evidence="2" id="KW-1003">Cell membrane</keyword>
<evidence type="ECO:0000256" key="7">
    <source>
        <dbReference type="ARBA" id="ARBA00022837"/>
    </source>
</evidence>
<feature type="compositionally biased region" description="Low complexity" evidence="15">
    <location>
        <begin position="4820"/>
        <end position="4834"/>
    </location>
</feature>
<dbReference type="EMBL" id="LR899010">
    <property type="protein sequence ID" value="CAD7081009.1"/>
    <property type="molecule type" value="Genomic_DNA"/>
</dbReference>
<dbReference type="InterPro" id="IPR001791">
    <property type="entry name" value="Laminin_G"/>
</dbReference>
<evidence type="ECO:0000259" key="20">
    <source>
        <dbReference type="PROSITE" id="PS50268"/>
    </source>
</evidence>
<feature type="domain" description="EGF-like" evidence="19">
    <location>
        <begin position="4302"/>
        <end position="4337"/>
    </location>
</feature>
<dbReference type="GO" id="GO:0016342">
    <property type="term" value="C:catenin complex"/>
    <property type="evidence" value="ECO:0007669"/>
    <property type="project" value="TreeGrafter"/>
</dbReference>
<feature type="domain" description="Cadherin" evidence="20">
    <location>
        <begin position="1756"/>
        <end position="1853"/>
    </location>
</feature>
<dbReference type="PROSITE" id="PS00010">
    <property type="entry name" value="ASX_HYDROXYL"/>
    <property type="match status" value="1"/>
</dbReference>
<evidence type="ECO:0000256" key="12">
    <source>
        <dbReference type="ARBA" id="ARBA00023180"/>
    </source>
</evidence>
<dbReference type="InterPro" id="IPR001881">
    <property type="entry name" value="EGF-like_Ca-bd_dom"/>
</dbReference>
<feature type="domain" description="Cadherin" evidence="20">
    <location>
        <begin position="3072"/>
        <end position="3172"/>
    </location>
</feature>
<feature type="disulfide bond" evidence="14">
    <location>
        <begin position="4291"/>
        <end position="4300"/>
    </location>
</feature>
<feature type="domain" description="Cadherin" evidence="20">
    <location>
        <begin position="3591"/>
        <end position="3695"/>
    </location>
</feature>
<dbReference type="SMART" id="SM00112">
    <property type="entry name" value="CA"/>
    <property type="match status" value="33"/>
</dbReference>
<feature type="disulfide bond" evidence="14">
    <location>
        <begin position="4252"/>
        <end position="4261"/>
    </location>
</feature>
<dbReference type="InterPro" id="IPR020894">
    <property type="entry name" value="Cadherin_CS"/>
</dbReference>
<dbReference type="InterPro" id="IPR013320">
    <property type="entry name" value="ConA-like_dom_sf"/>
</dbReference>
<evidence type="ECO:0008006" key="23">
    <source>
        <dbReference type="Google" id="ProtNLM"/>
    </source>
</evidence>
<dbReference type="FunFam" id="2.60.40.60:FF:000059">
    <property type="entry name" value="FAT atypical cadherin 3"/>
    <property type="match status" value="1"/>
</dbReference>
<feature type="domain" description="Cadherin" evidence="20">
    <location>
        <begin position="2757"/>
        <end position="2864"/>
    </location>
</feature>
<feature type="region of interest" description="Disordered" evidence="15">
    <location>
        <begin position="4703"/>
        <end position="4857"/>
    </location>
</feature>
<gene>
    <name evidence="21" type="ORF">HERILL_LOCUS4136</name>
</gene>
<feature type="region of interest" description="Disordered" evidence="15">
    <location>
        <begin position="4608"/>
        <end position="4633"/>
    </location>
</feature>
<evidence type="ECO:0000256" key="13">
    <source>
        <dbReference type="PROSITE-ProRule" id="PRU00043"/>
    </source>
</evidence>
<dbReference type="InterPro" id="IPR015919">
    <property type="entry name" value="Cadherin-like_sf"/>
</dbReference>
<feature type="domain" description="Cadherin" evidence="20">
    <location>
        <begin position="211"/>
        <end position="318"/>
    </location>
</feature>
<feature type="domain" description="Cadherin" evidence="20">
    <location>
        <begin position="2552"/>
        <end position="2653"/>
    </location>
</feature>
<dbReference type="FunFam" id="2.60.40.60:FF:000100">
    <property type="entry name" value="protocadherin Fat 2"/>
    <property type="match status" value="1"/>
</dbReference>
<comment type="caution">
    <text evidence="14">Lacks conserved residue(s) required for the propagation of feature annotation.</text>
</comment>
<dbReference type="FunFam" id="2.60.40.60:FF:000039">
    <property type="entry name" value="FAT atypical cadherin 3"/>
    <property type="match status" value="1"/>
</dbReference>
<dbReference type="PROSITE" id="PS50026">
    <property type="entry name" value="EGF_3"/>
    <property type="match status" value="5"/>
</dbReference>
<dbReference type="PRINTS" id="PR00205">
    <property type="entry name" value="CADHERIN"/>
</dbReference>
<feature type="domain" description="Cadherin" evidence="20">
    <location>
        <begin position="1234"/>
        <end position="1339"/>
    </location>
</feature>
<dbReference type="FunFam" id="2.60.40.60:FF:000032">
    <property type="entry name" value="FAT atypical cadherin 1"/>
    <property type="match status" value="1"/>
</dbReference>
<keyword evidence="4 16" id="KW-0812">Transmembrane</keyword>
<evidence type="ECO:0000256" key="17">
    <source>
        <dbReference type="SAM" id="SignalP"/>
    </source>
</evidence>
<name>A0A7R8UI67_HERIL</name>
<feature type="domain" description="EGF-like" evidence="19">
    <location>
        <begin position="4264"/>
        <end position="4301"/>
    </location>
</feature>
<dbReference type="GO" id="GO:0048565">
    <property type="term" value="P:digestive tract development"/>
    <property type="evidence" value="ECO:0007669"/>
    <property type="project" value="UniProtKB-ARBA"/>
</dbReference>
<dbReference type="FunFam" id="2.60.40.60:FF:000021">
    <property type="entry name" value="FAT atypical cadherin 1"/>
    <property type="match status" value="1"/>
</dbReference>
<dbReference type="GO" id="GO:0008013">
    <property type="term" value="F:beta-catenin binding"/>
    <property type="evidence" value="ECO:0007669"/>
    <property type="project" value="TreeGrafter"/>
</dbReference>
<feature type="disulfide bond" evidence="14">
    <location>
        <begin position="4006"/>
        <end position="4015"/>
    </location>
</feature>
<feature type="domain" description="Cadherin" evidence="20">
    <location>
        <begin position="1545"/>
        <end position="1650"/>
    </location>
</feature>
<dbReference type="GO" id="GO:0008104">
    <property type="term" value="P:intracellular protein localization"/>
    <property type="evidence" value="ECO:0007669"/>
    <property type="project" value="UniProtKB-ARBA"/>
</dbReference>
<feature type="domain" description="Cadherin" evidence="20">
    <location>
        <begin position="3486"/>
        <end position="3590"/>
    </location>
</feature>
<feature type="domain" description="Cadherin" evidence="20">
    <location>
        <begin position="2965"/>
        <end position="3071"/>
    </location>
</feature>
<dbReference type="FunFam" id="2.60.40.60:FF:000026">
    <property type="entry name" value="FAT atypical cadherin 1"/>
    <property type="match status" value="2"/>
</dbReference>
<dbReference type="PROSITE" id="PS00022">
    <property type="entry name" value="EGF_1"/>
    <property type="match status" value="4"/>
</dbReference>
<dbReference type="GO" id="GO:0005509">
    <property type="term" value="F:calcium ion binding"/>
    <property type="evidence" value="ECO:0007669"/>
    <property type="project" value="UniProtKB-UniRule"/>
</dbReference>
<feature type="region of interest" description="Disordered" evidence="15">
    <location>
        <begin position="4657"/>
        <end position="4688"/>
    </location>
</feature>
<feature type="domain" description="Cadherin" evidence="20">
    <location>
        <begin position="1939"/>
        <end position="2024"/>
    </location>
</feature>
<feature type="domain" description="EGF-like" evidence="19">
    <location>
        <begin position="4225"/>
        <end position="4262"/>
    </location>
</feature>
<feature type="domain" description="Cadherin" evidence="20">
    <location>
        <begin position="1136"/>
        <end position="1233"/>
    </location>
</feature>
<proteinExistence type="predicted"/>
<feature type="domain" description="Cadherin" evidence="20">
    <location>
        <begin position="3277"/>
        <end position="3380"/>
    </location>
</feature>
<evidence type="ECO:0000259" key="19">
    <source>
        <dbReference type="PROSITE" id="PS50026"/>
    </source>
</evidence>
<dbReference type="FunFam" id="2.60.40.60:FF:000065">
    <property type="entry name" value="FAT atypical cadherin 1"/>
    <property type="match status" value="1"/>
</dbReference>
<feature type="transmembrane region" description="Helical" evidence="16">
    <location>
        <begin position="4395"/>
        <end position="4419"/>
    </location>
</feature>
<feature type="signal peptide" evidence="17">
    <location>
        <begin position="1"/>
        <end position="25"/>
    </location>
</feature>
<keyword evidence="11 14" id="KW-1015">Disulfide bond</keyword>
<dbReference type="FunFam" id="2.60.40.60:FF:000397">
    <property type="entry name" value="Fat-like cadherin-related tumor suppressor homolog"/>
    <property type="match status" value="1"/>
</dbReference>
<evidence type="ECO:0000256" key="5">
    <source>
        <dbReference type="ARBA" id="ARBA00022729"/>
    </source>
</evidence>
<feature type="domain" description="Cadherin" evidence="20">
    <location>
        <begin position="649"/>
        <end position="744"/>
    </location>
</feature>
<dbReference type="InterPro" id="IPR039808">
    <property type="entry name" value="Cadherin"/>
</dbReference>
<keyword evidence="9 16" id="KW-1133">Transmembrane helix</keyword>
<dbReference type="Gene3D" id="2.10.25.10">
    <property type="entry name" value="Laminin"/>
    <property type="match status" value="6"/>
</dbReference>
<reference evidence="21 22" key="1">
    <citation type="submission" date="2020-11" db="EMBL/GenBank/DDBJ databases">
        <authorList>
            <person name="Wallbank WR R."/>
            <person name="Pardo Diaz C."/>
            <person name="Kozak K."/>
            <person name="Martin S."/>
            <person name="Jiggins C."/>
            <person name="Moest M."/>
            <person name="Warren A I."/>
            <person name="Generalovic N T."/>
            <person name="Byers J.R.P. K."/>
            <person name="Montejo-Kovacevich G."/>
            <person name="Yen C E."/>
        </authorList>
    </citation>
    <scope>NUCLEOTIDE SEQUENCE [LARGE SCALE GENOMIC DNA]</scope>
</reference>
<feature type="domain" description="Cadherin" evidence="20">
    <location>
        <begin position="1021"/>
        <end position="1128"/>
    </location>
</feature>
<dbReference type="Proteomes" id="UP000594454">
    <property type="component" value="Chromosome 2"/>
</dbReference>
<dbReference type="FunFam" id="2.60.40.60:FF:000066">
    <property type="entry name" value="FAT atypical cadherin 1"/>
    <property type="match status" value="1"/>
</dbReference>
<feature type="disulfide bond" evidence="14">
    <location>
        <begin position="4365"/>
        <end position="4374"/>
    </location>
</feature>
<dbReference type="PANTHER" id="PTHR24027:SF438">
    <property type="entry name" value="CADHERIN 23"/>
    <property type="match status" value="1"/>
</dbReference>
<dbReference type="GO" id="GO:0048589">
    <property type="term" value="P:developmental growth"/>
    <property type="evidence" value="ECO:0007669"/>
    <property type="project" value="UniProtKB-ARBA"/>
</dbReference>
<dbReference type="FunFam" id="2.60.40.60:FF:000186">
    <property type="entry name" value="FAT atypical cadherin 2"/>
    <property type="match status" value="1"/>
</dbReference>
<feature type="domain" description="Cadherin" evidence="20">
    <location>
        <begin position="89"/>
        <end position="210"/>
    </location>
</feature>
<dbReference type="GO" id="GO:0007163">
    <property type="term" value="P:establishment or maintenance of cell polarity"/>
    <property type="evidence" value="ECO:0007669"/>
    <property type="project" value="UniProtKB-ARBA"/>
</dbReference>
<dbReference type="SUPFAM" id="SSF49899">
    <property type="entry name" value="Concanavalin A-like lectins/glucanases"/>
    <property type="match status" value="1"/>
</dbReference>
<dbReference type="InterPro" id="IPR002126">
    <property type="entry name" value="Cadherin-like_dom"/>
</dbReference>
<feature type="domain" description="Cadherin" evidence="20">
    <location>
        <begin position="2865"/>
        <end position="2964"/>
    </location>
</feature>
<evidence type="ECO:0000256" key="10">
    <source>
        <dbReference type="ARBA" id="ARBA00023136"/>
    </source>
</evidence>
<feature type="domain" description="Cadherin" evidence="20">
    <location>
        <begin position="1651"/>
        <end position="1755"/>
    </location>
</feature>
<keyword evidence="10 16" id="KW-0472">Membrane</keyword>
<dbReference type="FunFam" id="2.60.120.200:FF:000250">
    <property type="entry name" value="Fat-like cadherin-related tumor suppressor homolog"/>
    <property type="match status" value="1"/>
</dbReference>
<dbReference type="Pfam" id="PF02210">
    <property type="entry name" value="Laminin_G_2"/>
    <property type="match status" value="1"/>
</dbReference>
<accession>A0A7R8UI67</accession>
<dbReference type="GO" id="GO:0007424">
    <property type="term" value="P:open tracheal system development"/>
    <property type="evidence" value="ECO:0007669"/>
    <property type="project" value="UniProtKB-ARBA"/>
</dbReference>
<feature type="domain" description="Cadherin" evidence="20">
    <location>
        <begin position="428"/>
        <end position="534"/>
    </location>
</feature>
<keyword evidence="6" id="KW-0677">Repeat</keyword>
<dbReference type="SMART" id="SM00179">
    <property type="entry name" value="EGF_CA"/>
    <property type="match status" value="4"/>
</dbReference>
<dbReference type="PROSITE" id="PS00232">
    <property type="entry name" value="CADHERIN_1"/>
    <property type="match status" value="15"/>
</dbReference>
<dbReference type="GO" id="GO:0007010">
    <property type="term" value="P:cytoskeleton organization"/>
    <property type="evidence" value="ECO:0007669"/>
    <property type="project" value="UniProtKB-ARBA"/>
</dbReference>
<dbReference type="FunFam" id="2.60.40.60:FF:000033">
    <property type="entry name" value="FAT atypical cadherin 1"/>
    <property type="match status" value="2"/>
</dbReference>
<dbReference type="PROSITE" id="PS50268">
    <property type="entry name" value="CADHERIN_2"/>
    <property type="match status" value="34"/>
</dbReference>
<dbReference type="CDD" id="cd00110">
    <property type="entry name" value="LamG"/>
    <property type="match status" value="1"/>
</dbReference>
<feature type="domain" description="Cadherin" evidence="20">
    <location>
        <begin position="2654"/>
        <end position="2756"/>
    </location>
</feature>
<dbReference type="SUPFAM" id="SSF57196">
    <property type="entry name" value="EGF/Laminin"/>
    <property type="match status" value="5"/>
</dbReference>
<dbReference type="GO" id="GO:0034332">
    <property type="term" value="P:adherens junction organization"/>
    <property type="evidence" value="ECO:0007669"/>
    <property type="project" value="TreeGrafter"/>
</dbReference>
<comment type="subcellular location">
    <subcellularLocation>
        <location evidence="1">Cell membrane</location>
        <topology evidence="1">Single-pass type I membrane protein</topology>
    </subcellularLocation>
</comment>
<feature type="domain" description="Cadherin" evidence="20">
    <location>
        <begin position="1340"/>
        <end position="1445"/>
    </location>
</feature>
<dbReference type="CDD" id="cd11304">
    <property type="entry name" value="Cadherin_repeat"/>
    <property type="match status" value="34"/>
</dbReference>
<dbReference type="FunFam" id="2.60.40.60:FF:000005">
    <property type="entry name" value="Protocadherin 9"/>
    <property type="match status" value="1"/>
</dbReference>
<dbReference type="SMART" id="SM00282">
    <property type="entry name" value="LamG"/>
    <property type="match status" value="1"/>
</dbReference>
<evidence type="ECO:0000256" key="15">
    <source>
        <dbReference type="SAM" id="MobiDB-lite"/>
    </source>
</evidence>